<comment type="caution">
    <text evidence="1">The sequence shown here is derived from an EMBL/GenBank/DDBJ whole genome shotgun (WGS) entry which is preliminary data.</text>
</comment>
<gene>
    <name evidence="1" type="ORF">POCULU_LOCUS1078</name>
</gene>
<dbReference type="Proteomes" id="UP000789572">
    <property type="component" value="Unassembled WGS sequence"/>
</dbReference>
<reference evidence="1" key="1">
    <citation type="submission" date="2021-06" db="EMBL/GenBank/DDBJ databases">
        <authorList>
            <person name="Kallberg Y."/>
            <person name="Tangrot J."/>
            <person name="Rosling A."/>
        </authorList>
    </citation>
    <scope>NUCLEOTIDE SEQUENCE</scope>
    <source>
        <strain evidence="1">IA702</strain>
    </source>
</reference>
<organism evidence="1 2">
    <name type="scientific">Paraglomus occultum</name>
    <dbReference type="NCBI Taxonomy" id="144539"/>
    <lineage>
        <taxon>Eukaryota</taxon>
        <taxon>Fungi</taxon>
        <taxon>Fungi incertae sedis</taxon>
        <taxon>Mucoromycota</taxon>
        <taxon>Glomeromycotina</taxon>
        <taxon>Glomeromycetes</taxon>
        <taxon>Paraglomerales</taxon>
        <taxon>Paraglomeraceae</taxon>
        <taxon>Paraglomus</taxon>
    </lineage>
</organism>
<keyword evidence="2" id="KW-1185">Reference proteome</keyword>
<dbReference type="EMBL" id="CAJVPJ010000071">
    <property type="protein sequence ID" value="CAG8471728.1"/>
    <property type="molecule type" value="Genomic_DNA"/>
</dbReference>
<proteinExistence type="predicted"/>
<evidence type="ECO:0000313" key="1">
    <source>
        <dbReference type="EMBL" id="CAG8471728.1"/>
    </source>
</evidence>
<dbReference type="OrthoDB" id="2433090at2759"/>
<accession>A0A9N8Z672</accession>
<sequence length="105" mass="12392">MEKRKRLGCLLDRKTTFNKQQSHTALAHELRCLKEVYEDTHPAYKKACVLQEELQGPNHPMLYRKSKNFFSEGVFVFCQKAIHPQTEGYNVVIRNHWHSLSYRGT</sequence>
<protein>
    <submittedName>
        <fullName evidence="1">11256_t:CDS:1</fullName>
    </submittedName>
</protein>
<name>A0A9N8Z672_9GLOM</name>
<dbReference type="AlphaFoldDB" id="A0A9N8Z672"/>
<evidence type="ECO:0000313" key="2">
    <source>
        <dbReference type="Proteomes" id="UP000789572"/>
    </source>
</evidence>